<protein>
    <recommendedName>
        <fullName evidence="7">Protein-L-isoaspartate O-methyltransferase</fullName>
        <ecNumber evidence="7">2.1.1.77</ecNumber>
    </recommendedName>
    <alternativeName>
        <fullName evidence="7">L-isoaspartyl protein carboxyl methyltransferase</fullName>
    </alternativeName>
    <alternativeName>
        <fullName evidence="7">Protein L-isoaspartyl methyltransferase</fullName>
    </alternativeName>
    <alternativeName>
        <fullName evidence="7">Protein-beta-aspartate methyltransferase</fullName>
        <shortName evidence="7">PIMT</shortName>
    </alternativeName>
</protein>
<dbReference type="NCBIfam" id="TIGR00080">
    <property type="entry name" value="pimt"/>
    <property type="match status" value="1"/>
</dbReference>
<sequence length="217" mass="23200">MDVDYEAERGRMVEQQLAARGIEDQRVLDAMRRVPRHEFVPETAARYAYEDHPMPIGDGQTISQPYIVALMLEAARIGPEDSVLDVGTGSGYAAAVAAQLAHRVVSIERHPGLAVTAAATLEALGYRVNVVTGDGTLGWTDGAPYDAIVAAATGPSLPRAWVEQLAPRGRIVMPIGRPGGAQHLAVFQRRADGELRETNLGAVAFVPLVGDEAWPEA</sequence>
<dbReference type="EMBL" id="JAROCF010000001">
    <property type="protein sequence ID" value="MDN4614671.1"/>
    <property type="molecule type" value="Genomic_DNA"/>
</dbReference>
<dbReference type="PROSITE" id="PS01279">
    <property type="entry name" value="PCMT"/>
    <property type="match status" value="1"/>
</dbReference>
<keyword evidence="3 7" id="KW-0963">Cytoplasm</keyword>
<evidence type="ECO:0000256" key="1">
    <source>
        <dbReference type="ARBA" id="ARBA00004496"/>
    </source>
</evidence>
<dbReference type="RefSeq" id="WP_301210730.1">
    <property type="nucleotide sequence ID" value="NZ_JAROCF010000001.1"/>
</dbReference>
<evidence type="ECO:0000256" key="5">
    <source>
        <dbReference type="ARBA" id="ARBA00022679"/>
    </source>
</evidence>
<evidence type="ECO:0000256" key="7">
    <source>
        <dbReference type="HAMAP-Rule" id="MF_00090"/>
    </source>
</evidence>
<name>A0ABT8KD29_9MICO</name>
<dbReference type="GO" id="GO:0004719">
    <property type="term" value="F:protein-L-isoaspartate (D-aspartate) O-methyltransferase activity"/>
    <property type="evidence" value="ECO:0007669"/>
    <property type="project" value="UniProtKB-EC"/>
</dbReference>
<keyword evidence="5 7" id="KW-0808">Transferase</keyword>
<dbReference type="EC" id="2.1.1.77" evidence="7"/>
<comment type="caution">
    <text evidence="8">The sequence shown here is derived from an EMBL/GenBank/DDBJ whole genome shotgun (WGS) entry which is preliminary data.</text>
</comment>
<organism evidence="8 9">
    <name type="scientific">Leifsonia williamsii</name>
    <dbReference type="NCBI Taxonomy" id="3035919"/>
    <lineage>
        <taxon>Bacteria</taxon>
        <taxon>Bacillati</taxon>
        <taxon>Actinomycetota</taxon>
        <taxon>Actinomycetes</taxon>
        <taxon>Micrococcales</taxon>
        <taxon>Microbacteriaceae</taxon>
        <taxon>Leifsonia</taxon>
    </lineage>
</organism>
<dbReference type="HAMAP" id="MF_00090">
    <property type="entry name" value="PIMT"/>
    <property type="match status" value="1"/>
</dbReference>
<comment type="catalytic activity">
    <reaction evidence="7">
        <text>[protein]-L-isoaspartate + S-adenosyl-L-methionine = [protein]-L-isoaspartate alpha-methyl ester + S-adenosyl-L-homocysteine</text>
        <dbReference type="Rhea" id="RHEA:12705"/>
        <dbReference type="Rhea" id="RHEA-COMP:12143"/>
        <dbReference type="Rhea" id="RHEA-COMP:12144"/>
        <dbReference type="ChEBI" id="CHEBI:57856"/>
        <dbReference type="ChEBI" id="CHEBI:59789"/>
        <dbReference type="ChEBI" id="CHEBI:90596"/>
        <dbReference type="ChEBI" id="CHEBI:90598"/>
        <dbReference type="EC" id="2.1.1.77"/>
    </reaction>
</comment>
<gene>
    <name evidence="7" type="primary">pcm</name>
    <name evidence="8" type="ORF">P5G50_09415</name>
</gene>
<dbReference type="Pfam" id="PF01135">
    <property type="entry name" value="PCMT"/>
    <property type="match status" value="1"/>
</dbReference>
<dbReference type="SUPFAM" id="SSF53335">
    <property type="entry name" value="S-adenosyl-L-methionine-dependent methyltransferases"/>
    <property type="match status" value="1"/>
</dbReference>
<evidence type="ECO:0000256" key="6">
    <source>
        <dbReference type="ARBA" id="ARBA00022691"/>
    </source>
</evidence>
<dbReference type="InterPro" id="IPR029063">
    <property type="entry name" value="SAM-dependent_MTases_sf"/>
</dbReference>
<reference evidence="8" key="1">
    <citation type="submission" date="2023-06" db="EMBL/GenBank/DDBJ databases">
        <title>MT1 and MT2 Draft Genomes of Novel Species.</title>
        <authorList>
            <person name="Venkateswaran K."/>
        </authorList>
    </citation>
    <scope>NUCLEOTIDE SEQUENCE</scope>
    <source>
        <strain evidence="8">F6_8S_P_1B</strain>
    </source>
</reference>
<dbReference type="PANTHER" id="PTHR11579:SF0">
    <property type="entry name" value="PROTEIN-L-ISOASPARTATE(D-ASPARTATE) O-METHYLTRANSFERASE"/>
    <property type="match status" value="1"/>
</dbReference>
<feature type="active site" evidence="7">
    <location>
        <position position="63"/>
    </location>
</feature>
<dbReference type="Gene3D" id="3.40.50.150">
    <property type="entry name" value="Vaccinia Virus protein VP39"/>
    <property type="match status" value="1"/>
</dbReference>
<comment type="subcellular location">
    <subcellularLocation>
        <location evidence="1 7">Cytoplasm</location>
    </subcellularLocation>
</comment>
<dbReference type="GO" id="GO:0032259">
    <property type="term" value="P:methylation"/>
    <property type="evidence" value="ECO:0007669"/>
    <property type="project" value="UniProtKB-KW"/>
</dbReference>
<dbReference type="CDD" id="cd02440">
    <property type="entry name" value="AdoMet_MTases"/>
    <property type="match status" value="1"/>
</dbReference>
<keyword evidence="4 7" id="KW-0489">Methyltransferase</keyword>
<dbReference type="Proteomes" id="UP001174208">
    <property type="component" value="Unassembled WGS sequence"/>
</dbReference>
<dbReference type="InterPro" id="IPR000682">
    <property type="entry name" value="PCMT"/>
</dbReference>
<dbReference type="PANTHER" id="PTHR11579">
    <property type="entry name" value="PROTEIN-L-ISOASPARTATE O-METHYLTRANSFERASE"/>
    <property type="match status" value="1"/>
</dbReference>
<evidence type="ECO:0000256" key="3">
    <source>
        <dbReference type="ARBA" id="ARBA00022490"/>
    </source>
</evidence>
<evidence type="ECO:0000313" key="9">
    <source>
        <dbReference type="Proteomes" id="UP001174208"/>
    </source>
</evidence>
<accession>A0ABT8KD29</accession>
<proteinExistence type="inferred from homology"/>
<comment type="similarity">
    <text evidence="2 7">Belongs to the methyltransferase superfamily. L-isoaspartyl/D-aspartyl protein methyltransferase family.</text>
</comment>
<comment type="function">
    <text evidence="7">Catalyzes the methyl esterification of L-isoaspartyl residues in peptides and proteins that result from spontaneous decomposition of normal L-aspartyl and L-asparaginyl residues. It plays a role in the repair and/or degradation of damaged proteins.</text>
</comment>
<evidence type="ECO:0000256" key="4">
    <source>
        <dbReference type="ARBA" id="ARBA00022603"/>
    </source>
</evidence>
<keyword evidence="9" id="KW-1185">Reference proteome</keyword>
<evidence type="ECO:0000256" key="2">
    <source>
        <dbReference type="ARBA" id="ARBA00005369"/>
    </source>
</evidence>
<evidence type="ECO:0000313" key="8">
    <source>
        <dbReference type="EMBL" id="MDN4614671.1"/>
    </source>
</evidence>
<keyword evidence="6 7" id="KW-0949">S-adenosyl-L-methionine</keyword>
<dbReference type="NCBIfam" id="NF001453">
    <property type="entry name" value="PRK00312.1"/>
    <property type="match status" value="1"/>
</dbReference>